<evidence type="ECO:0000256" key="3">
    <source>
        <dbReference type="ARBA" id="ARBA00022597"/>
    </source>
</evidence>
<name>A0A926IGH7_9FIRM</name>
<evidence type="ECO:0000256" key="2">
    <source>
        <dbReference type="ARBA" id="ARBA00022448"/>
    </source>
</evidence>
<dbReference type="PANTHER" id="PTHR45008">
    <property type="entry name" value="PTS SYSTEM GLUCOSE-SPECIFIC EIIA COMPONENT"/>
    <property type="match status" value="1"/>
</dbReference>
<keyword evidence="6" id="KW-0418">Kinase</keyword>
<evidence type="ECO:0000313" key="9">
    <source>
        <dbReference type="Proteomes" id="UP000601522"/>
    </source>
</evidence>
<dbReference type="InterPro" id="IPR050890">
    <property type="entry name" value="PTS_EIIA_component"/>
</dbReference>
<dbReference type="PROSITE" id="PS51093">
    <property type="entry name" value="PTS_EIIA_TYPE_1"/>
    <property type="match status" value="1"/>
</dbReference>
<evidence type="ECO:0000256" key="5">
    <source>
        <dbReference type="ARBA" id="ARBA00022683"/>
    </source>
</evidence>
<dbReference type="PROSITE" id="PS00371">
    <property type="entry name" value="PTS_EIIA_TYPE_1_HIS"/>
    <property type="match status" value="1"/>
</dbReference>
<dbReference type="InterPro" id="IPR001127">
    <property type="entry name" value="PTS_EIIA_1_perm"/>
</dbReference>
<feature type="domain" description="PTS EIIA type-1" evidence="7">
    <location>
        <begin position="37"/>
        <end position="141"/>
    </location>
</feature>
<evidence type="ECO:0000256" key="6">
    <source>
        <dbReference type="ARBA" id="ARBA00022777"/>
    </source>
</evidence>
<accession>A0A926IGH7</accession>
<keyword evidence="9" id="KW-1185">Reference proteome</keyword>
<dbReference type="NCBIfam" id="TIGR00830">
    <property type="entry name" value="PTBA"/>
    <property type="match status" value="1"/>
</dbReference>
<gene>
    <name evidence="8" type="ORF">H8689_00385</name>
</gene>
<evidence type="ECO:0000256" key="4">
    <source>
        <dbReference type="ARBA" id="ARBA00022679"/>
    </source>
</evidence>
<dbReference type="Pfam" id="PF00358">
    <property type="entry name" value="PTS_EIIA_1"/>
    <property type="match status" value="1"/>
</dbReference>
<comment type="subcellular location">
    <subcellularLocation>
        <location evidence="1">Cytoplasm</location>
    </subcellularLocation>
</comment>
<comment type="caution">
    <text evidence="8">The sequence shown here is derived from an EMBL/GenBank/DDBJ whole genome shotgun (WGS) entry which is preliminary data.</text>
</comment>
<dbReference type="GO" id="GO:0009401">
    <property type="term" value="P:phosphoenolpyruvate-dependent sugar phosphotransferase system"/>
    <property type="evidence" value="ECO:0007669"/>
    <property type="project" value="UniProtKB-KW"/>
</dbReference>
<dbReference type="GO" id="GO:0005737">
    <property type="term" value="C:cytoplasm"/>
    <property type="evidence" value="ECO:0007669"/>
    <property type="project" value="UniProtKB-SubCell"/>
</dbReference>
<evidence type="ECO:0000259" key="7">
    <source>
        <dbReference type="PROSITE" id="PS51093"/>
    </source>
</evidence>
<dbReference type="PANTHER" id="PTHR45008:SF1">
    <property type="entry name" value="PTS SYSTEM GLUCOSE-SPECIFIC EIIA COMPONENT"/>
    <property type="match status" value="1"/>
</dbReference>
<keyword evidence="3 8" id="KW-0762">Sugar transport</keyword>
<dbReference type="AlphaFoldDB" id="A0A926IGH7"/>
<dbReference type="InterPro" id="IPR011055">
    <property type="entry name" value="Dup_hybrid_motif"/>
</dbReference>
<keyword evidence="5" id="KW-0598">Phosphotransferase system</keyword>
<dbReference type="RefSeq" id="WP_249322422.1">
    <property type="nucleotide sequence ID" value="NZ_JACRTK010000001.1"/>
</dbReference>
<keyword evidence="4" id="KW-0808">Transferase</keyword>
<dbReference type="Proteomes" id="UP000601522">
    <property type="component" value="Unassembled WGS sequence"/>
</dbReference>
<proteinExistence type="predicted"/>
<keyword evidence="2" id="KW-0813">Transport</keyword>
<dbReference type="Gene3D" id="2.70.70.10">
    <property type="entry name" value="Glucose Permease (Domain IIA)"/>
    <property type="match status" value="1"/>
</dbReference>
<organism evidence="8 9">
    <name type="scientific">Wansuia hejianensis</name>
    <dbReference type="NCBI Taxonomy" id="2763667"/>
    <lineage>
        <taxon>Bacteria</taxon>
        <taxon>Bacillati</taxon>
        <taxon>Bacillota</taxon>
        <taxon>Clostridia</taxon>
        <taxon>Lachnospirales</taxon>
        <taxon>Lachnospiraceae</taxon>
        <taxon>Wansuia</taxon>
    </lineage>
</organism>
<dbReference type="EMBL" id="JACRTK010000001">
    <property type="protein sequence ID" value="MBC8589602.1"/>
    <property type="molecule type" value="Genomic_DNA"/>
</dbReference>
<sequence length="167" mass="18131">MFKNLFKKKDVNSSNDRKVDIFSPIKGEVITLENVPDEVFSGKMLGDGFAVKPVGNQVYSPVSGEVKVLFPTLHAVAIQTPEGLEVLVHIGVDTVELNGEGFTGHVKVGDKVKQGDLLVSFNKETIEQKAKSSITPVIITNMDAVMEISIDYGDKEANEKAGTIKLK</sequence>
<protein>
    <submittedName>
        <fullName evidence="8">PTS glucose transporter subunit IIA</fullName>
    </submittedName>
</protein>
<dbReference type="SUPFAM" id="SSF51261">
    <property type="entry name" value="Duplicated hybrid motif"/>
    <property type="match status" value="1"/>
</dbReference>
<evidence type="ECO:0000256" key="1">
    <source>
        <dbReference type="ARBA" id="ARBA00004496"/>
    </source>
</evidence>
<dbReference type="FunFam" id="2.70.70.10:FF:000001">
    <property type="entry name" value="PTS system glucose-specific IIA component"/>
    <property type="match status" value="1"/>
</dbReference>
<reference evidence="8 9" key="1">
    <citation type="submission" date="2020-08" db="EMBL/GenBank/DDBJ databases">
        <title>Genome public.</title>
        <authorList>
            <person name="Liu C."/>
            <person name="Sun Q."/>
        </authorList>
    </citation>
    <scope>NUCLEOTIDE SEQUENCE [LARGE SCALE GENOMIC DNA]</scope>
    <source>
        <strain evidence="8 9">NSJ-26</strain>
    </source>
</reference>
<dbReference type="GO" id="GO:0016301">
    <property type="term" value="F:kinase activity"/>
    <property type="evidence" value="ECO:0007669"/>
    <property type="project" value="UniProtKB-KW"/>
</dbReference>
<evidence type="ECO:0000313" key="8">
    <source>
        <dbReference type="EMBL" id="MBC8589602.1"/>
    </source>
</evidence>